<dbReference type="AlphaFoldDB" id="A0A2P5XE95"/>
<keyword evidence="1" id="KW-0732">Signal</keyword>
<proteinExistence type="predicted"/>
<name>A0A2P5XE95_GOSBA</name>
<sequence length="476" mass="52187">MSCLGCGLLFWSVSIVLRSVARFLRRALSALLSPRVLLDRGAFLLQFQNPCLRRSCGVLVGRESFRSVGEVLLSCLDSRRVVVLLGFRSFRFVRAKNLLVCRMRNERWSDEWRCGPRMSAAMARDGYVVPTAGPTGLTEARSVVVNHSPTGRGLPRASVPYVVCPSRGWITYVDGRRPRRGASAAREQFVPSLCPCLNGSVGSHRADEPAATGRVRYAYATAYERRFRGHVTDFTPRSKKTRWGIYSADYRRAHLLVLASTGPGALSDPRVRSYPYRSRGAVAVFFELVHRGPCAVVGREKENPRRGRGADAGEVVRCVGLARAFAAAADLESTYFASMQFVIPGAPTGRALCPVCAPGTTDATLRPVSEPPGPIQGWNRIGAGERGFEPCAPGHQPPRHARLITATRARRKLGEVMNGDRVHRPVGRPVVGRVRSGRARPAPQLAAFASRGNHELDALATDFFTAEQSWRLLDKG</sequence>
<protein>
    <submittedName>
        <fullName evidence="2">Uncharacterized protein</fullName>
    </submittedName>
</protein>
<accession>A0A2P5XE95</accession>
<feature type="chain" id="PRO_5015176585" evidence="1">
    <location>
        <begin position="22"/>
        <end position="476"/>
    </location>
</feature>
<evidence type="ECO:0000313" key="3">
    <source>
        <dbReference type="Proteomes" id="UP000239757"/>
    </source>
</evidence>
<dbReference type="EMBL" id="KZ665084">
    <property type="protein sequence ID" value="PPS01657.1"/>
    <property type="molecule type" value="Genomic_DNA"/>
</dbReference>
<evidence type="ECO:0000313" key="2">
    <source>
        <dbReference type="EMBL" id="PPS01657.1"/>
    </source>
</evidence>
<dbReference type="Proteomes" id="UP000239757">
    <property type="component" value="Unassembled WGS sequence"/>
</dbReference>
<organism evidence="2 3">
    <name type="scientific">Gossypium barbadense</name>
    <name type="common">Sea Island cotton</name>
    <name type="synonym">Hibiscus barbadensis</name>
    <dbReference type="NCBI Taxonomy" id="3634"/>
    <lineage>
        <taxon>Eukaryota</taxon>
        <taxon>Viridiplantae</taxon>
        <taxon>Streptophyta</taxon>
        <taxon>Embryophyta</taxon>
        <taxon>Tracheophyta</taxon>
        <taxon>Spermatophyta</taxon>
        <taxon>Magnoliopsida</taxon>
        <taxon>eudicotyledons</taxon>
        <taxon>Gunneridae</taxon>
        <taxon>Pentapetalae</taxon>
        <taxon>rosids</taxon>
        <taxon>malvids</taxon>
        <taxon>Malvales</taxon>
        <taxon>Malvaceae</taxon>
        <taxon>Malvoideae</taxon>
        <taxon>Gossypium</taxon>
    </lineage>
</organism>
<feature type="signal peptide" evidence="1">
    <location>
        <begin position="1"/>
        <end position="21"/>
    </location>
</feature>
<gene>
    <name evidence="2" type="ORF">GOBAR_AA19012</name>
</gene>
<evidence type="ECO:0000256" key="1">
    <source>
        <dbReference type="SAM" id="SignalP"/>
    </source>
</evidence>
<reference evidence="2 3" key="1">
    <citation type="submission" date="2015-01" db="EMBL/GenBank/DDBJ databases">
        <title>Genome of allotetraploid Gossypium barbadense reveals genomic plasticity and fiber elongation in cotton evolution.</title>
        <authorList>
            <person name="Chen X."/>
            <person name="Liu X."/>
            <person name="Zhao B."/>
            <person name="Zheng H."/>
            <person name="Hu Y."/>
            <person name="Lu G."/>
            <person name="Yang C."/>
            <person name="Chen J."/>
            <person name="Shan C."/>
            <person name="Zhang L."/>
            <person name="Zhou Y."/>
            <person name="Wang L."/>
            <person name="Guo W."/>
            <person name="Bai Y."/>
            <person name="Ruan J."/>
            <person name="Shangguan X."/>
            <person name="Mao Y."/>
            <person name="Jiang J."/>
            <person name="Zhu Y."/>
            <person name="Lei J."/>
            <person name="Kang H."/>
            <person name="Chen S."/>
            <person name="He X."/>
            <person name="Wang R."/>
            <person name="Wang Y."/>
            <person name="Chen J."/>
            <person name="Wang L."/>
            <person name="Yu S."/>
            <person name="Wang B."/>
            <person name="Wei J."/>
            <person name="Song S."/>
            <person name="Lu X."/>
            <person name="Gao Z."/>
            <person name="Gu W."/>
            <person name="Deng X."/>
            <person name="Ma D."/>
            <person name="Wang S."/>
            <person name="Liang W."/>
            <person name="Fang L."/>
            <person name="Cai C."/>
            <person name="Zhu X."/>
            <person name="Zhou B."/>
            <person name="Zhang Y."/>
            <person name="Chen Z."/>
            <person name="Xu S."/>
            <person name="Zhu R."/>
            <person name="Wang S."/>
            <person name="Zhang T."/>
            <person name="Zhao G."/>
        </authorList>
    </citation>
    <scope>NUCLEOTIDE SEQUENCE [LARGE SCALE GENOMIC DNA]</scope>
    <source>
        <strain evidence="3">cv. Xinhai21</strain>
        <tissue evidence="2">Leaf</tissue>
    </source>
</reference>